<dbReference type="AlphaFoldDB" id="A0AAN9MJV2"/>
<keyword evidence="1" id="KW-0472">Membrane</keyword>
<feature type="transmembrane region" description="Helical" evidence="1">
    <location>
        <begin position="405"/>
        <end position="428"/>
    </location>
</feature>
<sequence length="432" mass="50254">MEEARLEARFEWLQNALLRSGVGFNPKIQRIAHRLVADDGMRYDKYFSPKLISLGPIHYGVPKLRLGEEFKEMWASMFLDSTDQVPQLLYKKIAENVEDLKLLFEPDLFTDDRLMQAYGLKDFKKIDESISWMLFVDGCALLQILQHGELETPEKVNVKFEELILVFHDVLLLENQLPYPLLKLLWKETEDELMSMMKNFKGYHWSTTEREQEIQFVPTHLLDLHRSVFLYDSSLKDTCYYNVKEDSMKTFRNIMELKAAGIELKSSKRAWPSDISFSLGRFRSELTLPEIILDDASVIFLLNTIAYEMCPDFGNDYGVSDYISFLNSLIDSPDDVKALRSARILLNTPGSNQDVFNIFTTISSSVVPSLWKYDHVMNEIEKHYTHKSLPTWVSLAYSTYFSNPWAIIAFFAAFFGLALTFIQTWYTVYPPK</sequence>
<organism evidence="3 4">
    <name type="scientific">Phaseolus coccineus</name>
    <name type="common">Scarlet runner bean</name>
    <name type="synonym">Phaseolus multiflorus</name>
    <dbReference type="NCBI Taxonomy" id="3886"/>
    <lineage>
        <taxon>Eukaryota</taxon>
        <taxon>Viridiplantae</taxon>
        <taxon>Streptophyta</taxon>
        <taxon>Embryophyta</taxon>
        <taxon>Tracheophyta</taxon>
        <taxon>Spermatophyta</taxon>
        <taxon>Magnoliopsida</taxon>
        <taxon>eudicotyledons</taxon>
        <taxon>Gunneridae</taxon>
        <taxon>Pentapetalae</taxon>
        <taxon>rosids</taxon>
        <taxon>fabids</taxon>
        <taxon>Fabales</taxon>
        <taxon>Fabaceae</taxon>
        <taxon>Papilionoideae</taxon>
        <taxon>50 kb inversion clade</taxon>
        <taxon>NPAAA clade</taxon>
        <taxon>indigoferoid/millettioid clade</taxon>
        <taxon>Phaseoleae</taxon>
        <taxon>Phaseolus</taxon>
    </lineage>
</organism>
<gene>
    <name evidence="2" type="ORF">VNO80_14501</name>
    <name evidence="3" type="ORF">VNO80_14507</name>
</gene>
<keyword evidence="1" id="KW-0812">Transmembrane</keyword>
<protein>
    <submittedName>
        <fullName evidence="3">Uncharacterized protein</fullName>
    </submittedName>
</protein>
<reference evidence="3 4" key="1">
    <citation type="submission" date="2024-01" db="EMBL/GenBank/DDBJ databases">
        <title>The genomes of 5 underutilized Papilionoideae crops provide insights into root nodulation and disease resistanc.</title>
        <authorList>
            <person name="Jiang F."/>
        </authorList>
    </citation>
    <scope>NUCLEOTIDE SEQUENCE [LARGE SCALE GENOMIC DNA]</scope>
    <source>
        <strain evidence="3">JINMINGXINNONG_FW02</strain>
        <tissue evidence="3">Leaves</tissue>
    </source>
</reference>
<evidence type="ECO:0000313" key="2">
    <source>
        <dbReference type="EMBL" id="KAK7355250.1"/>
    </source>
</evidence>
<dbReference type="Pfam" id="PF03140">
    <property type="entry name" value="DUF247"/>
    <property type="match status" value="1"/>
</dbReference>
<name>A0AAN9MJV2_PHACN</name>
<dbReference type="EMBL" id="JAYMYR010000006">
    <property type="protein sequence ID" value="KAK7355256.1"/>
    <property type="molecule type" value="Genomic_DNA"/>
</dbReference>
<dbReference type="Proteomes" id="UP001374584">
    <property type="component" value="Unassembled WGS sequence"/>
</dbReference>
<accession>A0AAN9MJV2</accession>
<evidence type="ECO:0000256" key="1">
    <source>
        <dbReference type="SAM" id="Phobius"/>
    </source>
</evidence>
<dbReference type="PANTHER" id="PTHR31549:SF191">
    <property type="entry name" value="DUF247 DOMAIN PROTEIN"/>
    <property type="match status" value="1"/>
</dbReference>
<evidence type="ECO:0000313" key="4">
    <source>
        <dbReference type="Proteomes" id="UP001374584"/>
    </source>
</evidence>
<keyword evidence="4" id="KW-1185">Reference proteome</keyword>
<dbReference type="PANTHER" id="PTHR31549">
    <property type="entry name" value="PROTEIN, PUTATIVE (DUF247)-RELATED-RELATED"/>
    <property type="match status" value="1"/>
</dbReference>
<dbReference type="EMBL" id="JAYMYR010000006">
    <property type="protein sequence ID" value="KAK7355250.1"/>
    <property type="molecule type" value="Genomic_DNA"/>
</dbReference>
<evidence type="ECO:0000313" key="3">
    <source>
        <dbReference type="EMBL" id="KAK7355256.1"/>
    </source>
</evidence>
<comment type="caution">
    <text evidence="3">The sequence shown here is derived from an EMBL/GenBank/DDBJ whole genome shotgun (WGS) entry which is preliminary data.</text>
</comment>
<proteinExistence type="predicted"/>
<dbReference type="InterPro" id="IPR004158">
    <property type="entry name" value="DUF247_pln"/>
</dbReference>
<keyword evidence="1" id="KW-1133">Transmembrane helix</keyword>